<proteinExistence type="predicted"/>
<feature type="compositionally biased region" description="Basic and acidic residues" evidence="1">
    <location>
        <begin position="23"/>
        <end position="34"/>
    </location>
</feature>
<reference evidence="2" key="1">
    <citation type="submission" date="2018-02" db="EMBL/GenBank/DDBJ databases">
        <title>Rhizophora mucronata_Transcriptome.</title>
        <authorList>
            <person name="Meera S.P."/>
            <person name="Sreeshan A."/>
            <person name="Augustine A."/>
        </authorList>
    </citation>
    <scope>NUCLEOTIDE SEQUENCE</scope>
    <source>
        <tissue evidence="2">Leaf</tissue>
    </source>
</reference>
<protein>
    <submittedName>
        <fullName evidence="2">Uncharacterized protein</fullName>
    </submittedName>
</protein>
<evidence type="ECO:0000313" key="2">
    <source>
        <dbReference type="EMBL" id="MBX34889.1"/>
    </source>
</evidence>
<name>A0A2P2MXG4_RHIMU</name>
<dbReference type="EMBL" id="GGEC01054405">
    <property type="protein sequence ID" value="MBX34889.1"/>
    <property type="molecule type" value="Transcribed_RNA"/>
</dbReference>
<sequence>MGKRQRASCHPDKAQSLRSDMGYQRKDSEGLTHT</sequence>
<organism evidence="2">
    <name type="scientific">Rhizophora mucronata</name>
    <name type="common">Asiatic mangrove</name>
    <dbReference type="NCBI Taxonomy" id="61149"/>
    <lineage>
        <taxon>Eukaryota</taxon>
        <taxon>Viridiplantae</taxon>
        <taxon>Streptophyta</taxon>
        <taxon>Embryophyta</taxon>
        <taxon>Tracheophyta</taxon>
        <taxon>Spermatophyta</taxon>
        <taxon>Magnoliopsida</taxon>
        <taxon>eudicotyledons</taxon>
        <taxon>Gunneridae</taxon>
        <taxon>Pentapetalae</taxon>
        <taxon>rosids</taxon>
        <taxon>fabids</taxon>
        <taxon>Malpighiales</taxon>
        <taxon>Rhizophoraceae</taxon>
        <taxon>Rhizophora</taxon>
    </lineage>
</organism>
<accession>A0A2P2MXG4</accession>
<evidence type="ECO:0000256" key="1">
    <source>
        <dbReference type="SAM" id="MobiDB-lite"/>
    </source>
</evidence>
<dbReference type="AlphaFoldDB" id="A0A2P2MXG4"/>
<feature type="region of interest" description="Disordered" evidence="1">
    <location>
        <begin position="1"/>
        <end position="34"/>
    </location>
</feature>